<dbReference type="KEGG" id="mgik:GO620_004210"/>
<dbReference type="EMBL" id="CP066775">
    <property type="protein sequence ID" value="QQL50670.1"/>
    <property type="molecule type" value="Genomic_DNA"/>
</dbReference>
<evidence type="ECO:0000313" key="1">
    <source>
        <dbReference type="EMBL" id="QQL50670.1"/>
    </source>
</evidence>
<name>A0A6I4I1W1_9SPHI</name>
<dbReference type="AlphaFoldDB" id="A0A6I4I1W1"/>
<keyword evidence="2" id="KW-1185">Reference proteome</keyword>
<reference evidence="1 2" key="1">
    <citation type="submission" date="2020-12" db="EMBL/GenBank/DDBJ databases">
        <title>HMF7856_wgs.fasta genome submission.</title>
        <authorList>
            <person name="Kang H."/>
            <person name="Kim H."/>
            <person name="Joh K."/>
        </authorList>
    </citation>
    <scope>NUCLEOTIDE SEQUENCE [LARGE SCALE GENOMIC DNA]</scope>
    <source>
        <strain evidence="1 2">HMF7856</strain>
    </source>
</reference>
<dbReference type="RefSeq" id="WP_157526554.1">
    <property type="nucleotide sequence ID" value="NZ_CP066775.1"/>
</dbReference>
<organism evidence="1 2">
    <name type="scientific">Mucilaginibacter ginkgonis</name>
    <dbReference type="NCBI Taxonomy" id="2682091"/>
    <lineage>
        <taxon>Bacteria</taxon>
        <taxon>Pseudomonadati</taxon>
        <taxon>Bacteroidota</taxon>
        <taxon>Sphingobacteriia</taxon>
        <taxon>Sphingobacteriales</taxon>
        <taxon>Sphingobacteriaceae</taxon>
        <taxon>Mucilaginibacter</taxon>
    </lineage>
</organism>
<sequence length="62" mass="6674">MKKFIITTGIMLAASLSFYAKQTVNSDTVEVLKAQKLSAAANLDMPFNRGHKMDIGQADAGN</sequence>
<accession>A0A6I4I1W1</accession>
<gene>
    <name evidence="1" type="ORF">GO620_004210</name>
</gene>
<dbReference type="Proteomes" id="UP000429232">
    <property type="component" value="Chromosome"/>
</dbReference>
<protein>
    <submittedName>
        <fullName evidence="1">Uncharacterized protein</fullName>
    </submittedName>
</protein>
<proteinExistence type="predicted"/>
<evidence type="ECO:0000313" key="2">
    <source>
        <dbReference type="Proteomes" id="UP000429232"/>
    </source>
</evidence>